<dbReference type="Proteomes" id="UP000182444">
    <property type="component" value="Chromosome 1D"/>
</dbReference>
<evidence type="ECO:0000256" key="6">
    <source>
        <dbReference type="RuleBase" id="RU369086"/>
    </source>
</evidence>
<evidence type="ECO:0000313" key="10">
    <source>
        <dbReference type="EMBL" id="RDW23734.1"/>
    </source>
</evidence>
<dbReference type="Gene3D" id="3.30.1490.120">
    <property type="entry name" value="RNA polymerase Rpb7-like, N-terminal domain"/>
    <property type="match status" value="1"/>
</dbReference>
<dbReference type="PANTHER" id="PTHR12709">
    <property type="entry name" value="DNA-DIRECTED RNA POLYMERASE II, III"/>
    <property type="match status" value="1"/>
</dbReference>
<evidence type="ECO:0000256" key="1">
    <source>
        <dbReference type="ARBA" id="ARBA00004123"/>
    </source>
</evidence>
<dbReference type="FunFam" id="2.40.50.140:FF:000221">
    <property type="entry name" value="DNA-directed RNA polymerase III subunit"/>
    <property type="match status" value="1"/>
</dbReference>
<keyword evidence="4 6" id="KW-0804">Transcription</keyword>
<dbReference type="GO" id="GO:0006386">
    <property type="term" value="P:termination of RNA polymerase III transcription"/>
    <property type="evidence" value="ECO:0007669"/>
    <property type="project" value="EnsemblFungi"/>
</dbReference>
<comment type="similarity">
    <text evidence="2">Belongs to the eukaryotic RPB7/RPC8 RNA polymerase subunit family.</text>
</comment>
<dbReference type="GO" id="GO:0003899">
    <property type="term" value="F:DNA-directed RNA polymerase activity"/>
    <property type="evidence" value="ECO:0007669"/>
    <property type="project" value="EnsemblFungi"/>
</dbReference>
<name>A0A1D8NE54_YARLL</name>
<dbReference type="EMBL" id="KZ859067">
    <property type="protein sequence ID" value="RDW23734.1"/>
    <property type="molecule type" value="Genomic_DNA"/>
</dbReference>
<dbReference type="FunFam" id="3.30.1490.120:FF:000001">
    <property type="entry name" value="DNA-directed RNA polymerase II subunit RPB7"/>
    <property type="match status" value="1"/>
</dbReference>
<evidence type="ECO:0000313" key="11">
    <source>
        <dbReference type="Proteomes" id="UP000182444"/>
    </source>
</evidence>
<dbReference type="GO" id="GO:0006384">
    <property type="term" value="P:transcription initiation at RNA polymerase III promoter"/>
    <property type="evidence" value="ECO:0007669"/>
    <property type="project" value="EnsemblFungi"/>
</dbReference>
<dbReference type="InterPro" id="IPR005576">
    <property type="entry name" value="Rpb7-like_N"/>
</dbReference>
<dbReference type="GO" id="GO:0003677">
    <property type="term" value="F:DNA binding"/>
    <property type="evidence" value="ECO:0007669"/>
    <property type="project" value="InterPro"/>
</dbReference>
<dbReference type="InterPro" id="IPR013238">
    <property type="entry name" value="RNA_pol_III_Rbc25"/>
</dbReference>
<dbReference type="GeneID" id="2910351"/>
<dbReference type="eggNOG" id="KOG3297">
    <property type="taxonomic scope" value="Eukaryota"/>
</dbReference>
<keyword evidence="5 6" id="KW-0539">Nucleus</keyword>
<evidence type="ECO:0000256" key="3">
    <source>
        <dbReference type="ARBA" id="ARBA00022478"/>
    </source>
</evidence>
<accession>A0A1D8NE54</accession>
<dbReference type="SUPFAM" id="SSF50249">
    <property type="entry name" value="Nucleic acid-binding proteins"/>
    <property type="match status" value="1"/>
</dbReference>
<feature type="domain" description="RNA polymerase Rpb7-like N-terminal" evidence="7">
    <location>
        <begin position="8"/>
        <end position="64"/>
    </location>
</feature>
<dbReference type="NCBIfam" id="TIGR00448">
    <property type="entry name" value="rpoE"/>
    <property type="match status" value="1"/>
</dbReference>
<dbReference type="InterPro" id="IPR004519">
    <property type="entry name" value="RNAP_E/RPC8"/>
</dbReference>
<comment type="function">
    <text evidence="6">DNA-dependent RNA polymerase which catalyzes the transcription of DNA into RNA using the four ribonucleoside triphosphates as substrates.</text>
</comment>
<evidence type="ECO:0000313" key="12">
    <source>
        <dbReference type="Proteomes" id="UP000256601"/>
    </source>
</evidence>
<evidence type="ECO:0000256" key="5">
    <source>
        <dbReference type="ARBA" id="ARBA00023242"/>
    </source>
</evidence>
<dbReference type="EMBL" id="CP017556">
    <property type="protein sequence ID" value="AOW03922.1"/>
    <property type="molecule type" value="Genomic_DNA"/>
</dbReference>
<dbReference type="AlphaFoldDB" id="A0A1D8NE54"/>
<dbReference type="GO" id="GO:0042797">
    <property type="term" value="P:tRNA transcription by RNA polymerase III"/>
    <property type="evidence" value="ECO:0007669"/>
    <property type="project" value="EnsemblFungi"/>
</dbReference>
<dbReference type="PANTHER" id="PTHR12709:SF1">
    <property type="entry name" value="DNA-DIRECTED RNA POLYMERASE III SUBUNIT RPC8"/>
    <property type="match status" value="1"/>
</dbReference>
<reference evidence="9 11" key="1">
    <citation type="journal article" date="2016" name="PLoS ONE">
        <title>Sequence Assembly of Yarrowia lipolytica Strain W29/CLIB89 Shows Transposable Element Diversity.</title>
        <authorList>
            <person name="Magnan C."/>
            <person name="Yu J."/>
            <person name="Chang I."/>
            <person name="Jahn E."/>
            <person name="Kanomata Y."/>
            <person name="Wu J."/>
            <person name="Zeller M."/>
            <person name="Oakes M."/>
            <person name="Baldi P."/>
            <person name="Sandmeyer S."/>
        </authorList>
    </citation>
    <scope>NUCLEOTIDE SEQUENCE [LARGE SCALE GENOMIC DNA]</scope>
    <source>
        <strain evidence="9">CLIB89</strain>
        <strain evidence="11">CLIB89(W29)</strain>
    </source>
</reference>
<evidence type="ECO:0000259" key="8">
    <source>
        <dbReference type="Pfam" id="PF08292"/>
    </source>
</evidence>
<protein>
    <recommendedName>
        <fullName evidence="6">DNA-directed RNA polymerase subunit</fullName>
    </recommendedName>
</protein>
<dbReference type="RefSeq" id="XP_502697.1">
    <property type="nucleotide sequence ID" value="XM_502697.1"/>
</dbReference>
<comment type="subcellular location">
    <subcellularLocation>
        <location evidence="1 6">Nucleus</location>
    </subcellularLocation>
</comment>
<dbReference type="InterPro" id="IPR012340">
    <property type="entry name" value="NA-bd_OB-fold"/>
</dbReference>
<evidence type="ECO:0000259" key="7">
    <source>
        <dbReference type="Pfam" id="PF03876"/>
    </source>
</evidence>
<reference evidence="10 12" key="2">
    <citation type="submission" date="2018-07" db="EMBL/GenBank/DDBJ databases">
        <title>Draft Genome Assemblies for Five Robust Yarrowia lipolytica Strains Exhibiting High Lipid Production and Pentose Sugar Utilization and Sugar Alcohol Secretion from Undetoxified Lignocellulosic Biomass Hydrolysates.</title>
        <authorList>
            <consortium name="DOE Joint Genome Institute"/>
            <person name="Walker C."/>
            <person name="Ryu S."/>
            <person name="Na H."/>
            <person name="Zane M."/>
            <person name="LaButti K."/>
            <person name="Lipzen A."/>
            <person name="Haridas S."/>
            <person name="Barry K."/>
            <person name="Grigoriev I.V."/>
            <person name="Quarterman J."/>
            <person name="Slininger P."/>
            <person name="Dien B."/>
            <person name="Trinh C.T."/>
        </authorList>
    </citation>
    <scope>NUCLEOTIDE SEQUENCE [LARGE SCALE GENOMIC DNA]</scope>
    <source>
        <strain evidence="10 12">YB392</strain>
    </source>
</reference>
<evidence type="ECO:0000256" key="2">
    <source>
        <dbReference type="ARBA" id="ARBA00009307"/>
    </source>
</evidence>
<dbReference type="OrthoDB" id="10256606at2759"/>
<dbReference type="Proteomes" id="UP000256601">
    <property type="component" value="Unassembled WGS sequence"/>
</dbReference>
<dbReference type="InterPro" id="IPR036898">
    <property type="entry name" value="RNA_pol_Rpb7-like_N_sf"/>
</dbReference>
<dbReference type="InterPro" id="IPR045113">
    <property type="entry name" value="Rpb7-like"/>
</dbReference>
<gene>
    <name evidence="10" type="ORF">B0I71DRAFT_135430</name>
    <name evidence="9" type="ORF">YALI1_D14276g</name>
</gene>
<dbReference type="OMA" id="LGPTLWW"/>
<dbReference type="Gene3D" id="2.40.50.140">
    <property type="entry name" value="Nucleic acid-binding proteins"/>
    <property type="match status" value="1"/>
</dbReference>
<evidence type="ECO:0000256" key="4">
    <source>
        <dbReference type="ARBA" id="ARBA00023163"/>
    </source>
</evidence>
<organism evidence="9 11">
    <name type="scientific">Yarrowia lipolytica</name>
    <name type="common">Candida lipolytica</name>
    <dbReference type="NCBI Taxonomy" id="4952"/>
    <lineage>
        <taxon>Eukaryota</taxon>
        <taxon>Fungi</taxon>
        <taxon>Dikarya</taxon>
        <taxon>Ascomycota</taxon>
        <taxon>Saccharomycotina</taxon>
        <taxon>Dipodascomycetes</taxon>
        <taxon>Dipodascales</taxon>
        <taxon>Dipodascales incertae sedis</taxon>
        <taxon>Yarrowia</taxon>
    </lineage>
</organism>
<sequence length="202" mass="22876">MFILTRFTDLIRLDPTSFKKPLNDAIVDEINNCYANKIIDGVGLCICVYDLITVGEGQVMSGDGAAFVKITFRMVVFRPFVGEVLEGWISSCTAEGIKVKMEFFDDIFIPAHLLFENSQFVAREQAWMWCPDEEQELFLDTNEKIRFRIEQEKFQDLPPLKQGYAGSAAPNDEQDPEKPGVPPYSLIASCQGEGMGLVSWWE</sequence>
<dbReference type="GO" id="GO:0005666">
    <property type="term" value="C:RNA polymerase III complex"/>
    <property type="evidence" value="ECO:0007669"/>
    <property type="project" value="EnsemblFungi"/>
</dbReference>
<proteinExistence type="inferred from homology"/>
<dbReference type="CDD" id="cd04330">
    <property type="entry name" value="RNAP_III_Rpc25_N"/>
    <property type="match status" value="1"/>
</dbReference>
<dbReference type="GO" id="GO:0000785">
    <property type="term" value="C:chromatin"/>
    <property type="evidence" value="ECO:0007669"/>
    <property type="project" value="EnsemblFungi"/>
</dbReference>
<dbReference type="Pfam" id="PF08292">
    <property type="entry name" value="RNA_pol_Rbc25"/>
    <property type="match status" value="1"/>
</dbReference>
<dbReference type="SUPFAM" id="SSF88798">
    <property type="entry name" value="N-terminal, heterodimerisation domain of RBP7 (RpoE)"/>
    <property type="match status" value="1"/>
</dbReference>
<keyword evidence="3 6" id="KW-0240">DNA-directed RNA polymerase</keyword>
<evidence type="ECO:0000313" key="9">
    <source>
        <dbReference type="EMBL" id="AOW03922.1"/>
    </source>
</evidence>
<dbReference type="VEuPathDB" id="FungiDB:YALI0_D11396g"/>
<feature type="domain" description="RNA polymerase III subunit Rpc25" evidence="8">
    <location>
        <begin position="83"/>
        <end position="201"/>
    </location>
</feature>
<dbReference type="Pfam" id="PF03876">
    <property type="entry name" value="SHS2_Rpb7-N"/>
    <property type="match status" value="1"/>
</dbReference>
<dbReference type="VEuPathDB" id="FungiDB:YALI1_D14276g"/>
<dbReference type="KEGG" id="yli:2910351"/>